<evidence type="ECO:0000313" key="2">
    <source>
        <dbReference type="EMBL" id="EXC35104.1"/>
    </source>
</evidence>
<gene>
    <name evidence="2" type="ORF">L484_021466</name>
</gene>
<dbReference type="EMBL" id="KE346356">
    <property type="protein sequence ID" value="EXC35104.1"/>
    <property type="molecule type" value="Genomic_DNA"/>
</dbReference>
<dbReference type="Proteomes" id="UP000030645">
    <property type="component" value="Unassembled WGS sequence"/>
</dbReference>
<name>W9T0A2_9ROSA</name>
<feature type="region of interest" description="Disordered" evidence="1">
    <location>
        <begin position="1"/>
        <end position="29"/>
    </location>
</feature>
<accession>W9T0A2</accession>
<keyword evidence="3" id="KW-1185">Reference proteome</keyword>
<sequence length="122" mass="13266">MPPSLTDDAHQVPARFARPQPLFQGPRVQQPTRRELLDLASPNLSSSPFDFGTRGTSVAIRGYRAGDEIMTLASEWVVGILATTTLLGRRLCASLALDQFEWTHDLGGTGLRVGSSRGCRSK</sequence>
<dbReference type="AlphaFoldDB" id="W9T0A2"/>
<organism evidence="2 3">
    <name type="scientific">Morus notabilis</name>
    <dbReference type="NCBI Taxonomy" id="981085"/>
    <lineage>
        <taxon>Eukaryota</taxon>
        <taxon>Viridiplantae</taxon>
        <taxon>Streptophyta</taxon>
        <taxon>Embryophyta</taxon>
        <taxon>Tracheophyta</taxon>
        <taxon>Spermatophyta</taxon>
        <taxon>Magnoliopsida</taxon>
        <taxon>eudicotyledons</taxon>
        <taxon>Gunneridae</taxon>
        <taxon>Pentapetalae</taxon>
        <taxon>rosids</taxon>
        <taxon>fabids</taxon>
        <taxon>Rosales</taxon>
        <taxon>Moraceae</taxon>
        <taxon>Moreae</taxon>
        <taxon>Morus</taxon>
    </lineage>
</organism>
<evidence type="ECO:0000313" key="3">
    <source>
        <dbReference type="Proteomes" id="UP000030645"/>
    </source>
</evidence>
<protein>
    <submittedName>
        <fullName evidence="2">Uncharacterized protein</fullName>
    </submittedName>
</protein>
<proteinExistence type="predicted"/>
<evidence type="ECO:0000256" key="1">
    <source>
        <dbReference type="SAM" id="MobiDB-lite"/>
    </source>
</evidence>
<reference evidence="3" key="1">
    <citation type="submission" date="2013-01" db="EMBL/GenBank/DDBJ databases">
        <title>Draft Genome Sequence of a Mulberry Tree, Morus notabilis C.K. Schneid.</title>
        <authorList>
            <person name="He N."/>
            <person name="Zhao S."/>
        </authorList>
    </citation>
    <scope>NUCLEOTIDE SEQUENCE</scope>
</reference>